<keyword evidence="4" id="KW-1185">Reference proteome</keyword>
<dbReference type="PANTHER" id="PTHR42709:SF4">
    <property type="entry name" value="INNER MEMBRANE PROTEIN YQAA"/>
    <property type="match status" value="1"/>
</dbReference>
<feature type="transmembrane region" description="Helical" evidence="1">
    <location>
        <begin position="41"/>
        <end position="65"/>
    </location>
</feature>
<sequence>MTLLSLLAGLFWSAFLAATILPGASELLLIAVIAEAGVDPVVAVLVAGTGNTLGSLVNWVMGCYAATYRDRRWFPVSKAGLDRAENLFRRYGIWTLFFAWWPIGGDALTLAAGVLKVPMPIFLFVVGIGKFARYAVVAYGTLQFQ</sequence>
<keyword evidence="1" id="KW-1133">Transmembrane helix</keyword>
<dbReference type="Proteomes" id="UP000264310">
    <property type="component" value="Unassembled WGS sequence"/>
</dbReference>
<dbReference type="InterPro" id="IPR032816">
    <property type="entry name" value="VTT_dom"/>
</dbReference>
<evidence type="ECO:0000313" key="4">
    <source>
        <dbReference type="Proteomes" id="UP000264310"/>
    </source>
</evidence>
<organism evidence="3 4">
    <name type="scientific">Fulvimarina endophytica</name>
    <dbReference type="NCBI Taxonomy" id="2293836"/>
    <lineage>
        <taxon>Bacteria</taxon>
        <taxon>Pseudomonadati</taxon>
        <taxon>Pseudomonadota</taxon>
        <taxon>Alphaproteobacteria</taxon>
        <taxon>Hyphomicrobiales</taxon>
        <taxon>Aurantimonadaceae</taxon>
        <taxon>Fulvimarina</taxon>
    </lineage>
</organism>
<reference evidence="3 4" key="1">
    <citation type="submission" date="2018-08" db="EMBL/GenBank/DDBJ databases">
        <title>Fulvimarina sp. 85, whole genome shotgun sequence.</title>
        <authorList>
            <person name="Tuo L."/>
        </authorList>
    </citation>
    <scope>NUCLEOTIDE SEQUENCE [LARGE SCALE GENOMIC DNA]</scope>
    <source>
        <strain evidence="3 4">85</strain>
    </source>
</reference>
<dbReference type="PANTHER" id="PTHR42709">
    <property type="entry name" value="ALKALINE PHOSPHATASE LIKE PROTEIN"/>
    <property type="match status" value="1"/>
</dbReference>
<feature type="transmembrane region" description="Helical" evidence="1">
    <location>
        <begin position="121"/>
        <end position="142"/>
    </location>
</feature>
<protein>
    <submittedName>
        <fullName evidence="3">DedA family protein</fullName>
    </submittedName>
</protein>
<dbReference type="AlphaFoldDB" id="A0A371X0F2"/>
<evidence type="ECO:0000259" key="2">
    <source>
        <dbReference type="Pfam" id="PF09335"/>
    </source>
</evidence>
<dbReference type="EMBL" id="QURL01000006">
    <property type="protein sequence ID" value="RFC62692.1"/>
    <property type="molecule type" value="Genomic_DNA"/>
</dbReference>
<accession>A0A371X0F2</accession>
<evidence type="ECO:0000313" key="3">
    <source>
        <dbReference type="EMBL" id="RFC62692.1"/>
    </source>
</evidence>
<feature type="transmembrane region" description="Helical" evidence="1">
    <location>
        <begin position="91"/>
        <end position="115"/>
    </location>
</feature>
<proteinExistence type="predicted"/>
<gene>
    <name evidence="3" type="ORF">DYI37_15080</name>
</gene>
<keyword evidence="1" id="KW-0812">Transmembrane</keyword>
<dbReference type="Pfam" id="PF09335">
    <property type="entry name" value="VTT_dom"/>
    <property type="match status" value="1"/>
</dbReference>
<dbReference type="InterPro" id="IPR051311">
    <property type="entry name" value="DedA_domain"/>
</dbReference>
<evidence type="ECO:0000256" key="1">
    <source>
        <dbReference type="SAM" id="Phobius"/>
    </source>
</evidence>
<name>A0A371X0F2_9HYPH</name>
<feature type="domain" description="VTT" evidence="2">
    <location>
        <begin position="25"/>
        <end position="139"/>
    </location>
</feature>
<comment type="caution">
    <text evidence="3">The sequence shown here is derived from an EMBL/GenBank/DDBJ whole genome shotgun (WGS) entry which is preliminary data.</text>
</comment>
<dbReference type="OrthoDB" id="9814483at2"/>
<keyword evidence="1" id="KW-0472">Membrane</keyword>